<evidence type="ECO:0000313" key="7">
    <source>
        <dbReference type="Proteomes" id="UP000619260"/>
    </source>
</evidence>
<organism evidence="6 7">
    <name type="scientific">Virgisporangium aliadipatigenens</name>
    <dbReference type="NCBI Taxonomy" id="741659"/>
    <lineage>
        <taxon>Bacteria</taxon>
        <taxon>Bacillati</taxon>
        <taxon>Actinomycetota</taxon>
        <taxon>Actinomycetes</taxon>
        <taxon>Micromonosporales</taxon>
        <taxon>Micromonosporaceae</taxon>
        <taxon>Virgisporangium</taxon>
    </lineage>
</organism>
<dbReference type="InterPro" id="IPR009057">
    <property type="entry name" value="Homeodomain-like_sf"/>
</dbReference>
<dbReference type="InterPro" id="IPR036271">
    <property type="entry name" value="Tet_transcr_reg_TetR-rel_C_sf"/>
</dbReference>
<comment type="caution">
    <text evidence="6">The sequence shown here is derived from an EMBL/GenBank/DDBJ whole genome shotgun (WGS) entry which is preliminary data.</text>
</comment>
<dbReference type="Gene3D" id="1.10.357.10">
    <property type="entry name" value="Tetracycline Repressor, domain 2"/>
    <property type="match status" value="1"/>
</dbReference>
<protein>
    <recommendedName>
        <fullName evidence="5">HTH tetR-type domain-containing protein</fullName>
    </recommendedName>
</protein>
<dbReference type="SUPFAM" id="SSF46689">
    <property type="entry name" value="Homeodomain-like"/>
    <property type="match status" value="1"/>
</dbReference>
<dbReference type="GO" id="GO:0003677">
    <property type="term" value="F:DNA binding"/>
    <property type="evidence" value="ECO:0007669"/>
    <property type="project" value="UniProtKB-UniRule"/>
</dbReference>
<dbReference type="Gene3D" id="1.10.10.60">
    <property type="entry name" value="Homeodomain-like"/>
    <property type="match status" value="1"/>
</dbReference>
<dbReference type="PANTHER" id="PTHR47506:SF1">
    <property type="entry name" value="HTH-TYPE TRANSCRIPTIONAL REGULATOR YJDC"/>
    <property type="match status" value="1"/>
</dbReference>
<evidence type="ECO:0000256" key="2">
    <source>
        <dbReference type="ARBA" id="ARBA00023125"/>
    </source>
</evidence>
<name>A0A8J3YX25_9ACTN</name>
<keyword evidence="3" id="KW-0804">Transcription</keyword>
<gene>
    <name evidence="6" type="ORF">Val02_81190</name>
</gene>
<evidence type="ECO:0000259" key="5">
    <source>
        <dbReference type="PROSITE" id="PS50977"/>
    </source>
</evidence>
<feature type="DNA-binding region" description="H-T-H motif" evidence="4">
    <location>
        <begin position="29"/>
        <end position="48"/>
    </location>
</feature>
<dbReference type="Pfam" id="PF00440">
    <property type="entry name" value="TetR_N"/>
    <property type="match status" value="1"/>
</dbReference>
<dbReference type="PROSITE" id="PS50977">
    <property type="entry name" value="HTH_TETR_2"/>
    <property type="match status" value="1"/>
</dbReference>
<dbReference type="SUPFAM" id="SSF48498">
    <property type="entry name" value="Tetracyclin repressor-like, C-terminal domain"/>
    <property type="match status" value="1"/>
</dbReference>
<accession>A0A8J3YX25</accession>
<dbReference type="EMBL" id="BOPF01000045">
    <property type="protein sequence ID" value="GIJ51233.1"/>
    <property type="molecule type" value="Genomic_DNA"/>
</dbReference>
<evidence type="ECO:0000256" key="1">
    <source>
        <dbReference type="ARBA" id="ARBA00023015"/>
    </source>
</evidence>
<evidence type="ECO:0000313" key="6">
    <source>
        <dbReference type="EMBL" id="GIJ51233.1"/>
    </source>
</evidence>
<evidence type="ECO:0000256" key="4">
    <source>
        <dbReference type="PROSITE-ProRule" id="PRU00335"/>
    </source>
</evidence>
<keyword evidence="1" id="KW-0805">Transcription regulation</keyword>
<dbReference type="PANTHER" id="PTHR47506">
    <property type="entry name" value="TRANSCRIPTIONAL REGULATORY PROTEIN"/>
    <property type="match status" value="1"/>
</dbReference>
<reference evidence="6" key="1">
    <citation type="submission" date="2021-01" db="EMBL/GenBank/DDBJ databases">
        <title>Whole genome shotgun sequence of Virgisporangium aliadipatigenens NBRC 105644.</title>
        <authorList>
            <person name="Komaki H."/>
            <person name="Tamura T."/>
        </authorList>
    </citation>
    <scope>NUCLEOTIDE SEQUENCE</scope>
    <source>
        <strain evidence="6">NBRC 105644</strain>
    </source>
</reference>
<dbReference type="AlphaFoldDB" id="A0A8J3YX25"/>
<feature type="domain" description="HTH tetR-type" evidence="5">
    <location>
        <begin position="6"/>
        <end position="66"/>
    </location>
</feature>
<dbReference type="InterPro" id="IPR001647">
    <property type="entry name" value="HTH_TetR"/>
</dbReference>
<keyword evidence="7" id="KW-1185">Reference proteome</keyword>
<keyword evidence="2 4" id="KW-0238">DNA-binding</keyword>
<dbReference type="Proteomes" id="UP000619260">
    <property type="component" value="Unassembled WGS sequence"/>
</dbReference>
<dbReference type="RefSeq" id="WP_203904643.1">
    <property type="nucleotide sequence ID" value="NZ_BOPF01000045.1"/>
</dbReference>
<proteinExistence type="predicted"/>
<evidence type="ECO:0000256" key="3">
    <source>
        <dbReference type="ARBA" id="ARBA00023163"/>
    </source>
</evidence>
<sequence length="181" mass="19606">MPRKKTFDTADAIRAARDRFWQYGYAATSLNDLEAVTGLNRSSLYQAFGGKRQLFALALDNYLEEVAIPRLAALEAPDAGPATIAAYFRGFTKLPPYLGCLMVNTITELGPHDEAARAAGAKYRLRVRRAFENALAGSECAGRRAELLTGALIGLLATARLSRTTAAHLARDTAAEVDTWA</sequence>